<keyword evidence="12" id="KW-1185">Reference proteome</keyword>
<evidence type="ECO:0000256" key="1">
    <source>
        <dbReference type="ARBA" id="ARBA00002254"/>
    </source>
</evidence>
<dbReference type="EMBL" id="BOMM01000001">
    <property type="protein sequence ID" value="GIE08418.1"/>
    <property type="molecule type" value="Genomic_DNA"/>
</dbReference>
<evidence type="ECO:0000256" key="3">
    <source>
        <dbReference type="ARBA" id="ARBA00008281"/>
    </source>
</evidence>
<sequence>MADETKDGAAEAPKKSKKMLMIIVIAVVVLLGGGGGAYFMLKGDKAEAAKTPEKGAVTGIDDALTINLADSHYLKIKFALQQTAEAGTEEVDTSEAIELTIDAYTGKTVAELSTEKGREEIKSELLAKIVKAYTEEKKEMVMGIYYTQFVTQ</sequence>
<evidence type="ECO:0000256" key="2">
    <source>
        <dbReference type="ARBA" id="ARBA00004162"/>
    </source>
</evidence>
<comment type="similarity">
    <text evidence="3 10">Belongs to the FliL family.</text>
</comment>
<evidence type="ECO:0000256" key="9">
    <source>
        <dbReference type="ARBA" id="ARBA00023136"/>
    </source>
</evidence>
<keyword evidence="6 10" id="KW-0812">Transmembrane</keyword>
<keyword evidence="9 10" id="KW-0472">Membrane</keyword>
<comment type="subcellular location">
    <subcellularLocation>
        <location evidence="2">Cell membrane</location>
        <topology evidence="2">Single-pass membrane protein</topology>
    </subcellularLocation>
</comment>
<feature type="transmembrane region" description="Helical" evidence="10">
    <location>
        <begin position="20"/>
        <end position="41"/>
    </location>
</feature>
<keyword evidence="8 10" id="KW-1133">Transmembrane helix</keyword>
<dbReference type="InterPro" id="IPR005503">
    <property type="entry name" value="FliL"/>
</dbReference>
<dbReference type="PANTHER" id="PTHR35091">
    <property type="entry name" value="FLAGELLAR PROTEIN FLIL"/>
    <property type="match status" value="1"/>
</dbReference>
<reference evidence="11" key="1">
    <citation type="submission" date="2021-01" db="EMBL/GenBank/DDBJ databases">
        <title>Whole genome shotgun sequence of Actinoplanes ferrugineus NBRC 15555.</title>
        <authorList>
            <person name="Komaki H."/>
            <person name="Tamura T."/>
        </authorList>
    </citation>
    <scope>NUCLEOTIDE SEQUENCE</scope>
    <source>
        <strain evidence="11">NBRC 15555</strain>
    </source>
</reference>
<dbReference type="Proteomes" id="UP000598174">
    <property type="component" value="Unassembled WGS sequence"/>
</dbReference>
<dbReference type="GO" id="GO:0006935">
    <property type="term" value="P:chemotaxis"/>
    <property type="evidence" value="ECO:0007669"/>
    <property type="project" value="UniProtKB-KW"/>
</dbReference>
<evidence type="ECO:0000256" key="8">
    <source>
        <dbReference type="ARBA" id="ARBA00022989"/>
    </source>
</evidence>
<dbReference type="GO" id="GO:0009425">
    <property type="term" value="C:bacterial-type flagellum basal body"/>
    <property type="evidence" value="ECO:0007669"/>
    <property type="project" value="InterPro"/>
</dbReference>
<keyword evidence="7 10" id="KW-0283">Flagellar rotation</keyword>
<evidence type="ECO:0000256" key="10">
    <source>
        <dbReference type="RuleBase" id="RU364125"/>
    </source>
</evidence>
<proteinExistence type="inferred from homology"/>
<dbReference type="Pfam" id="PF03748">
    <property type="entry name" value="FliL"/>
    <property type="match status" value="1"/>
</dbReference>
<protein>
    <recommendedName>
        <fullName evidence="10">Flagellar protein FliL</fullName>
    </recommendedName>
</protein>
<keyword evidence="4 10" id="KW-1003">Cell membrane</keyword>
<keyword evidence="5 10" id="KW-0145">Chemotaxis</keyword>
<gene>
    <name evidence="11" type="ORF">Afe05nite_02580</name>
</gene>
<comment type="function">
    <text evidence="1 10">Controls the rotational direction of flagella during chemotaxis.</text>
</comment>
<name>A0A919MA79_9ACTN</name>
<accession>A0A919MA79</accession>
<evidence type="ECO:0000256" key="6">
    <source>
        <dbReference type="ARBA" id="ARBA00022692"/>
    </source>
</evidence>
<dbReference type="AlphaFoldDB" id="A0A919MA79"/>
<evidence type="ECO:0000313" key="12">
    <source>
        <dbReference type="Proteomes" id="UP000598174"/>
    </source>
</evidence>
<dbReference type="GO" id="GO:0005886">
    <property type="term" value="C:plasma membrane"/>
    <property type="evidence" value="ECO:0007669"/>
    <property type="project" value="UniProtKB-SubCell"/>
</dbReference>
<evidence type="ECO:0000256" key="7">
    <source>
        <dbReference type="ARBA" id="ARBA00022779"/>
    </source>
</evidence>
<dbReference type="PANTHER" id="PTHR35091:SF2">
    <property type="entry name" value="FLAGELLAR PROTEIN FLIL"/>
    <property type="match status" value="1"/>
</dbReference>
<comment type="caution">
    <text evidence="11">The sequence shown here is derived from an EMBL/GenBank/DDBJ whole genome shotgun (WGS) entry which is preliminary data.</text>
</comment>
<evidence type="ECO:0000313" key="11">
    <source>
        <dbReference type="EMBL" id="GIE08418.1"/>
    </source>
</evidence>
<dbReference type="GO" id="GO:0071978">
    <property type="term" value="P:bacterial-type flagellum-dependent swarming motility"/>
    <property type="evidence" value="ECO:0007669"/>
    <property type="project" value="TreeGrafter"/>
</dbReference>
<organism evidence="11 12">
    <name type="scientific">Paractinoplanes ferrugineus</name>
    <dbReference type="NCBI Taxonomy" id="113564"/>
    <lineage>
        <taxon>Bacteria</taxon>
        <taxon>Bacillati</taxon>
        <taxon>Actinomycetota</taxon>
        <taxon>Actinomycetes</taxon>
        <taxon>Micromonosporales</taxon>
        <taxon>Micromonosporaceae</taxon>
        <taxon>Paractinoplanes</taxon>
    </lineage>
</organism>
<evidence type="ECO:0000256" key="5">
    <source>
        <dbReference type="ARBA" id="ARBA00022500"/>
    </source>
</evidence>
<evidence type="ECO:0000256" key="4">
    <source>
        <dbReference type="ARBA" id="ARBA00022475"/>
    </source>
</evidence>
<dbReference type="RefSeq" id="WP_203815027.1">
    <property type="nucleotide sequence ID" value="NZ_BAAABP010000014.1"/>
</dbReference>